<proteinExistence type="predicted"/>
<dbReference type="Gene3D" id="1.10.10.10">
    <property type="entry name" value="Winged helix-like DNA-binding domain superfamily/Winged helix DNA-binding domain"/>
    <property type="match status" value="1"/>
</dbReference>
<dbReference type="Pfam" id="PF00392">
    <property type="entry name" value="GntR"/>
    <property type="match status" value="1"/>
</dbReference>
<dbReference type="GO" id="GO:0003677">
    <property type="term" value="F:DNA binding"/>
    <property type="evidence" value="ECO:0007669"/>
    <property type="project" value="UniProtKB-KW"/>
</dbReference>
<keyword evidence="2" id="KW-0238">DNA-binding</keyword>
<dbReference type="GO" id="GO:0045892">
    <property type="term" value="P:negative regulation of DNA-templated transcription"/>
    <property type="evidence" value="ECO:0007669"/>
    <property type="project" value="TreeGrafter"/>
</dbReference>
<dbReference type="AlphaFoldDB" id="A0A6M1U8X7"/>
<name>A0A6M1U8X7_9RHOB</name>
<dbReference type="InterPro" id="IPR028978">
    <property type="entry name" value="Chorismate_lyase_/UTRA_dom_sf"/>
</dbReference>
<dbReference type="EMBL" id="JAALFE010000011">
    <property type="protein sequence ID" value="NGQ91733.1"/>
    <property type="molecule type" value="Genomic_DNA"/>
</dbReference>
<keyword evidence="3" id="KW-0804">Transcription</keyword>
<dbReference type="SMART" id="SM00345">
    <property type="entry name" value="HTH_GNTR"/>
    <property type="match status" value="1"/>
</dbReference>
<dbReference type="InterPro" id="IPR036388">
    <property type="entry name" value="WH-like_DNA-bd_sf"/>
</dbReference>
<feature type="domain" description="HTH gntR-type" evidence="4">
    <location>
        <begin position="4"/>
        <end position="72"/>
    </location>
</feature>
<dbReference type="NCBIfam" id="TIGR02325">
    <property type="entry name" value="C_P_lyase_phnF"/>
    <property type="match status" value="1"/>
</dbReference>
<dbReference type="InterPro" id="IPR050679">
    <property type="entry name" value="Bact_HTH_transcr_reg"/>
</dbReference>
<keyword evidence="1" id="KW-0805">Transcription regulation</keyword>
<reference evidence="5 6" key="1">
    <citation type="submission" date="2020-02" db="EMBL/GenBank/DDBJ databases">
        <title>Rhodobacter translucens sp. nov., a novel bacterium isolated from activated sludge.</title>
        <authorList>
            <person name="Liu J."/>
        </authorList>
    </citation>
    <scope>NUCLEOTIDE SEQUENCE [LARGE SCALE GENOMIC DNA]</scope>
    <source>
        <strain evidence="5 6">HX-7-19</strain>
    </source>
</reference>
<gene>
    <name evidence="5" type="primary">phnF</name>
    <name evidence="5" type="ORF">G5V65_12575</name>
</gene>
<dbReference type="PROSITE" id="PS50949">
    <property type="entry name" value="HTH_GNTR"/>
    <property type="match status" value="1"/>
</dbReference>
<dbReference type="CDD" id="cd07377">
    <property type="entry name" value="WHTH_GntR"/>
    <property type="match status" value="1"/>
</dbReference>
<dbReference type="SUPFAM" id="SSF64288">
    <property type="entry name" value="Chorismate lyase-like"/>
    <property type="match status" value="1"/>
</dbReference>
<evidence type="ECO:0000313" key="5">
    <source>
        <dbReference type="EMBL" id="NGQ91733.1"/>
    </source>
</evidence>
<dbReference type="InterPro" id="IPR011663">
    <property type="entry name" value="UTRA"/>
</dbReference>
<dbReference type="SUPFAM" id="SSF46785">
    <property type="entry name" value="Winged helix' DNA-binding domain"/>
    <property type="match status" value="1"/>
</dbReference>
<sequence length="238" mass="25261">MGRPAIWHEIAETLAQEIARGHARPGDRLPTEADLAARFGVNRHTVRHALADLAARGLVHARRGAGVFVTARPVDYPLGRRVRFHQAVEAQGQVPSRQLTRIETHPADRAEAEALALAPGDPVHVVEGVSSADGQPLAAFRSVFPGWLDGLPEALRQGNSVTAALAACGVADYTRAVTRLTAKSARAVLALRLHLPEGAPILRAVAINVDPAGRPVEYGTTWFAGDRVSLTIGDDASS</sequence>
<dbReference type="RefSeq" id="WP_165050586.1">
    <property type="nucleotide sequence ID" value="NZ_JAALFE010000011.1"/>
</dbReference>
<evidence type="ECO:0000256" key="3">
    <source>
        <dbReference type="ARBA" id="ARBA00023163"/>
    </source>
</evidence>
<evidence type="ECO:0000256" key="2">
    <source>
        <dbReference type="ARBA" id="ARBA00023125"/>
    </source>
</evidence>
<evidence type="ECO:0000256" key="1">
    <source>
        <dbReference type="ARBA" id="ARBA00023015"/>
    </source>
</evidence>
<evidence type="ECO:0000313" key="6">
    <source>
        <dbReference type="Proteomes" id="UP000474758"/>
    </source>
</evidence>
<dbReference type="PRINTS" id="PR00035">
    <property type="entry name" value="HTHGNTR"/>
</dbReference>
<comment type="caution">
    <text evidence="5">The sequence shown here is derived from an EMBL/GenBank/DDBJ whole genome shotgun (WGS) entry which is preliminary data.</text>
</comment>
<dbReference type="Gene3D" id="3.40.1410.10">
    <property type="entry name" value="Chorismate lyase-like"/>
    <property type="match status" value="1"/>
</dbReference>
<dbReference type="PANTHER" id="PTHR44846:SF1">
    <property type="entry name" value="MANNOSYL-D-GLYCERATE TRANSPORT_METABOLISM SYSTEM REPRESSOR MNGR-RELATED"/>
    <property type="match status" value="1"/>
</dbReference>
<dbReference type="PANTHER" id="PTHR44846">
    <property type="entry name" value="MANNOSYL-D-GLYCERATE TRANSPORT/METABOLISM SYSTEM REPRESSOR MNGR-RELATED"/>
    <property type="match status" value="1"/>
</dbReference>
<dbReference type="Pfam" id="PF07702">
    <property type="entry name" value="UTRA"/>
    <property type="match status" value="1"/>
</dbReference>
<dbReference type="InterPro" id="IPR036390">
    <property type="entry name" value="WH_DNA-bd_sf"/>
</dbReference>
<dbReference type="SMART" id="SM00866">
    <property type="entry name" value="UTRA"/>
    <property type="match status" value="1"/>
</dbReference>
<dbReference type="InterPro" id="IPR000524">
    <property type="entry name" value="Tscrpt_reg_HTH_GntR"/>
</dbReference>
<organism evidence="5 6">
    <name type="scientific">Paragemmobacter kunshanensis</name>
    <dbReference type="NCBI Taxonomy" id="2583234"/>
    <lineage>
        <taxon>Bacteria</taxon>
        <taxon>Pseudomonadati</taxon>
        <taxon>Pseudomonadota</taxon>
        <taxon>Alphaproteobacteria</taxon>
        <taxon>Rhodobacterales</taxon>
        <taxon>Paracoccaceae</taxon>
        <taxon>Paragemmobacter</taxon>
    </lineage>
</organism>
<dbReference type="Proteomes" id="UP000474758">
    <property type="component" value="Unassembled WGS sequence"/>
</dbReference>
<protein>
    <submittedName>
        <fullName evidence="5">Phosphonate metabolism transcriptional regulator PhnF</fullName>
    </submittedName>
</protein>
<keyword evidence="6" id="KW-1185">Reference proteome</keyword>
<dbReference type="InterPro" id="IPR012702">
    <property type="entry name" value="CP_lyase_PhnF"/>
</dbReference>
<accession>A0A6M1U8X7</accession>
<evidence type="ECO:0000259" key="4">
    <source>
        <dbReference type="PROSITE" id="PS50949"/>
    </source>
</evidence>
<dbReference type="GO" id="GO:0003700">
    <property type="term" value="F:DNA-binding transcription factor activity"/>
    <property type="evidence" value="ECO:0007669"/>
    <property type="project" value="InterPro"/>
</dbReference>